<proteinExistence type="predicted"/>
<organism evidence="3 4">
    <name type="scientific">Prorocentrum cordatum</name>
    <dbReference type="NCBI Taxonomy" id="2364126"/>
    <lineage>
        <taxon>Eukaryota</taxon>
        <taxon>Sar</taxon>
        <taxon>Alveolata</taxon>
        <taxon>Dinophyceae</taxon>
        <taxon>Prorocentrales</taxon>
        <taxon>Prorocentraceae</taxon>
        <taxon>Prorocentrum</taxon>
    </lineage>
</organism>
<dbReference type="InterPro" id="IPR003591">
    <property type="entry name" value="Leu-rich_rpt_typical-subtyp"/>
</dbReference>
<dbReference type="SMART" id="SM00369">
    <property type="entry name" value="LRR_TYP"/>
    <property type="match status" value="6"/>
</dbReference>
<dbReference type="PANTHER" id="PTHR48051:SF1">
    <property type="entry name" value="RAS SUPPRESSOR PROTEIN 1"/>
    <property type="match status" value="1"/>
</dbReference>
<evidence type="ECO:0000313" key="3">
    <source>
        <dbReference type="EMBL" id="CAK0879542.1"/>
    </source>
</evidence>
<dbReference type="InterPro" id="IPR032675">
    <property type="entry name" value="LRR_dom_sf"/>
</dbReference>
<reference evidence="3" key="1">
    <citation type="submission" date="2023-10" db="EMBL/GenBank/DDBJ databases">
        <authorList>
            <person name="Chen Y."/>
            <person name="Shah S."/>
            <person name="Dougan E. K."/>
            <person name="Thang M."/>
            <person name="Chan C."/>
        </authorList>
    </citation>
    <scope>NUCLEOTIDE SEQUENCE [LARGE SCALE GENOMIC DNA]</scope>
</reference>
<sequence>MKALTDTKAPGRTRRPRLHSLEIIGCRLLQVPPVLREVPTLRHLRLSHNEIKLLTEEWLWPEDDRPVFERQYVAKNDHLTGSEAEQVQESFSDGIPCYRCEVADVENNNYRIIEKLPDQQMRWWETKWGRREVPHDHVLKPEDTVWKKIRPQRPDEEEAITDWLLAWPQGDDGPILAYPMELAGLPVISRQELEVRRTGSVISGVEPNEIKGSRDLPVLEHLFLDWNSIYSIEVQALSGGVVAKLQVLNLSHNQLNVLPSDFMEGARELRYLDLTGNEKIRTIPDTVMACSKLELLFLTHNAIERLPPIRKVDAFGRSCKRLKRLRKLFVAYNRLAELPEDIGECGKLEKIRLSHNCIREMPRSLSLLKLRCTLQEFAFVGNPLQQPLKDGASIETNMGFFEDYWRQRDAAEEPVALGGEDMRR</sequence>
<dbReference type="InterPro" id="IPR001611">
    <property type="entry name" value="Leu-rich_rpt"/>
</dbReference>
<dbReference type="EMBL" id="CAUYUJ010017970">
    <property type="protein sequence ID" value="CAK0879542.1"/>
    <property type="molecule type" value="Genomic_DNA"/>
</dbReference>
<feature type="non-terminal residue" evidence="3">
    <location>
        <position position="424"/>
    </location>
</feature>
<dbReference type="Pfam" id="PF13855">
    <property type="entry name" value="LRR_8"/>
    <property type="match status" value="1"/>
</dbReference>
<protein>
    <submittedName>
        <fullName evidence="3">Uncharacterized protein</fullName>
    </submittedName>
</protein>
<dbReference type="InterPro" id="IPR050216">
    <property type="entry name" value="LRR_domain-containing"/>
</dbReference>
<name>A0ABN9W0X0_9DINO</name>
<evidence type="ECO:0000256" key="1">
    <source>
        <dbReference type="ARBA" id="ARBA00022614"/>
    </source>
</evidence>
<dbReference type="PANTHER" id="PTHR48051">
    <property type="match status" value="1"/>
</dbReference>
<keyword evidence="4" id="KW-1185">Reference proteome</keyword>
<gene>
    <name evidence="3" type="ORF">PCOR1329_LOCUS62940</name>
</gene>
<evidence type="ECO:0000256" key="2">
    <source>
        <dbReference type="ARBA" id="ARBA00022737"/>
    </source>
</evidence>
<dbReference type="PROSITE" id="PS51450">
    <property type="entry name" value="LRR"/>
    <property type="match status" value="2"/>
</dbReference>
<accession>A0ABN9W0X0</accession>
<comment type="caution">
    <text evidence="3">The sequence shown here is derived from an EMBL/GenBank/DDBJ whole genome shotgun (WGS) entry which is preliminary data.</text>
</comment>
<evidence type="ECO:0000313" key="4">
    <source>
        <dbReference type="Proteomes" id="UP001189429"/>
    </source>
</evidence>
<dbReference type="Gene3D" id="3.80.10.10">
    <property type="entry name" value="Ribonuclease Inhibitor"/>
    <property type="match status" value="1"/>
</dbReference>
<keyword evidence="1" id="KW-0433">Leucine-rich repeat</keyword>
<keyword evidence="2" id="KW-0677">Repeat</keyword>
<dbReference type="Pfam" id="PF13516">
    <property type="entry name" value="LRR_6"/>
    <property type="match status" value="1"/>
</dbReference>
<dbReference type="SUPFAM" id="SSF52058">
    <property type="entry name" value="L domain-like"/>
    <property type="match status" value="1"/>
</dbReference>
<dbReference type="Proteomes" id="UP001189429">
    <property type="component" value="Unassembled WGS sequence"/>
</dbReference>